<protein>
    <submittedName>
        <fullName evidence="4">Sugar transferase</fullName>
    </submittedName>
</protein>
<comment type="caution">
    <text evidence="4">The sequence shown here is derived from an EMBL/GenBank/DDBJ whole genome shotgun (WGS) entry which is preliminary data.</text>
</comment>
<dbReference type="PANTHER" id="PTHR30576:SF0">
    <property type="entry name" value="UNDECAPRENYL-PHOSPHATE N-ACETYLGALACTOSAMINYL 1-PHOSPHATE TRANSFERASE-RELATED"/>
    <property type="match status" value="1"/>
</dbReference>
<reference evidence="4" key="1">
    <citation type="submission" date="2020-09" db="EMBL/GenBank/DDBJ databases">
        <title>Genome seq and assembly of Devosia sp.</title>
        <authorList>
            <person name="Chhetri G."/>
        </authorList>
    </citation>
    <scope>NUCLEOTIDE SEQUENCE</scope>
    <source>
        <strain evidence="4">PTR5</strain>
    </source>
</reference>
<accession>A0A927ITQ4</accession>
<dbReference type="GO" id="GO:0016780">
    <property type="term" value="F:phosphotransferase activity, for other substituted phosphate groups"/>
    <property type="evidence" value="ECO:0007669"/>
    <property type="project" value="TreeGrafter"/>
</dbReference>
<dbReference type="Pfam" id="PF02397">
    <property type="entry name" value="Bac_transf"/>
    <property type="match status" value="1"/>
</dbReference>
<gene>
    <name evidence="4" type="ORF">IC608_15020</name>
</gene>
<sequence length="192" mass="21672">MDLVLSISGLAFLAPLLIIIAICIKCESRGPVFFCQDREGLHGRIFRIFKFRSMWVTYEDRSGIAQTVAGDGRITRMGRFIRRTSIDELPQLINVVLGHMSLVGPRPHVPGMLAAGIRYDQLVPTYSLRHQVRPGITGWAQACGLRGPTKDRARAIARIQHDLEYVQNFSLLLDFKILVMTLRHEFLSGRAD</sequence>
<dbReference type="AlphaFoldDB" id="A0A927ITQ4"/>
<evidence type="ECO:0000259" key="3">
    <source>
        <dbReference type="Pfam" id="PF02397"/>
    </source>
</evidence>
<dbReference type="GO" id="GO:0000271">
    <property type="term" value="P:polysaccharide biosynthetic process"/>
    <property type="evidence" value="ECO:0007669"/>
    <property type="project" value="UniProtKB-KW"/>
</dbReference>
<comment type="similarity">
    <text evidence="1">Belongs to the bacterial sugar transferase family.</text>
</comment>
<dbReference type="PANTHER" id="PTHR30576">
    <property type="entry name" value="COLANIC BIOSYNTHESIS UDP-GLUCOSE LIPID CARRIER TRANSFERASE"/>
    <property type="match status" value="1"/>
</dbReference>
<name>A0A927ITQ4_9HYPH</name>
<proteinExistence type="inferred from homology"/>
<organism evidence="4 5">
    <name type="scientific">Devosia oryzisoli</name>
    <dbReference type="NCBI Taxonomy" id="2774138"/>
    <lineage>
        <taxon>Bacteria</taxon>
        <taxon>Pseudomonadati</taxon>
        <taxon>Pseudomonadota</taxon>
        <taxon>Alphaproteobacteria</taxon>
        <taxon>Hyphomicrobiales</taxon>
        <taxon>Devosiaceae</taxon>
        <taxon>Devosia</taxon>
    </lineage>
</organism>
<keyword evidence="5" id="KW-1185">Reference proteome</keyword>
<keyword evidence="4" id="KW-0808">Transferase</keyword>
<dbReference type="InterPro" id="IPR003362">
    <property type="entry name" value="Bact_transf"/>
</dbReference>
<dbReference type="EMBL" id="JACYFU010000004">
    <property type="protein sequence ID" value="MBD8066784.1"/>
    <property type="molecule type" value="Genomic_DNA"/>
</dbReference>
<evidence type="ECO:0000256" key="1">
    <source>
        <dbReference type="ARBA" id="ARBA00006464"/>
    </source>
</evidence>
<dbReference type="Proteomes" id="UP000654108">
    <property type="component" value="Unassembled WGS sequence"/>
</dbReference>
<feature type="domain" description="Bacterial sugar transferase" evidence="3">
    <location>
        <begin position="1"/>
        <end position="184"/>
    </location>
</feature>
<evidence type="ECO:0000313" key="4">
    <source>
        <dbReference type="EMBL" id="MBD8066784.1"/>
    </source>
</evidence>
<evidence type="ECO:0000256" key="2">
    <source>
        <dbReference type="ARBA" id="ARBA00023169"/>
    </source>
</evidence>
<evidence type="ECO:0000313" key="5">
    <source>
        <dbReference type="Proteomes" id="UP000654108"/>
    </source>
</evidence>
<keyword evidence="2" id="KW-0270">Exopolysaccharide synthesis</keyword>